<dbReference type="SUPFAM" id="SSF51735">
    <property type="entry name" value="NAD(P)-binding Rossmann-fold domains"/>
    <property type="match status" value="1"/>
</dbReference>
<dbReference type="Pfam" id="PF02826">
    <property type="entry name" value="2-Hacid_dh_C"/>
    <property type="match status" value="1"/>
</dbReference>
<evidence type="ECO:0000256" key="2">
    <source>
        <dbReference type="ARBA" id="ARBA00023027"/>
    </source>
</evidence>
<keyword evidence="1" id="KW-0560">Oxidoreductase</keyword>
<gene>
    <name evidence="4" type="ORF">KAM644c_58270</name>
</gene>
<sequence>MRTTYQQTLLINFVSREDIDEWRNLFLPNFPDLRIASWDDPSVEPESVHYVLVWEPERGKLAQFPNLRVILSEAAGVDHILNDSTVPANIPITRMVTPETESRMADYVTMACYLLVRQIPLVMQAQKRQSWKNKLTGRLVNETSVGIMGMGRLGTAVAKRLLANGFTVRGWSRTEKNAHGVQCYAENDQLAAFLRESHILVNLLPDTIATRGIINAELLEQLPPNAGLINVGRGHQLDHDALLVGLNNGHLSGAVLDVFPVEPLPPEDPLWTHPRIIITSHVASLISNTAKAKQAIEIIQADRSGLPLPLVFNREYGY</sequence>
<name>A0AAN2CH92_9ENTR</name>
<dbReference type="InterPro" id="IPR006140">
    <property type="entry name" value="D-isomer_DH_NAD-bd"/>
</dbReference>
<keyword evidence="4" id="KW-0614">Plasmid</keyword>
<evidence type="ECO:0000256" key="1">
    <source>
        <dbReference type="ARBA" id="ARBA00023002"/>
    </source>
</evidence>
<dbReference type="RefSeq" id="WP_032445132.1">
    <property type="nucleotide sequence ID" value="NZ_AP026397.1"/>
</dbReference>
<geneLocation type="plasmid" evidence="4 5">
    <name>pKAM644_5</name>
</geneLocation>
<dbReference type="InterPro" id="IPR036291">
    <property type="entry name" value="NAD(P)-bd_dom_sf"/>
</dbReference>
<accession>A0AAN2CH92</accession>
<dbReference type="PROSITE" id="PS00065">
    <property type="entry name" value="D_2_HYDROXYACID_DH_1"/>
    <property type="match status" value="1"/>
</dbReference>
<dbReference type="CDD" id="cd12164">
    <property type="entry name" value="GDH_like_2"/>
    <property type="match status" value="1"/>
</dbReference>
<dbReference type="GO" id="GO:0016616">
    <property type="term" value="F:oxidoreductase activity, acting on the CH-OH group of donors, NAD or NADP as acceptor"/>
    <property type="evidence" value="ECO:0007669"/>
    <property type="project" value="UniProtKB-ARBA"/>
</dbReference>
<evidence type="ECO:0000313" key="4">
    <source>
        <dbReference type="EMBL" id="BDO16761.1"/>
    </source>
</evidence>
<dbReference type="EMBL" id="AP026412">
    <property type="protein sequence ID" value="BDO16761.1"/>
    <property type="molecule type" value="Genomic_DNA"/>
</dbReference>
<protein>
    <submittedName>
        <fullName evidence="4">Glyoxylate/hydroxypyruvate reductase A</fullName>
    </submittedName>
</protein>
<dbReference type="AlphaFoldDB" id="A0AAN2CH92"/>
<proteinExistence type="predicted"/>
<dbReference type="PANTHER" id="PTHR43333:SF1">
    <property type="entry name" value="D-ISOMER SPECIFIC 2-HYDROXYACID DEHYDROGENASE NAD-BINDING DOMAIN-CONTAINING PROTEIN"/>
    <property type="match status" value="1"/>
</dbReference>
<dbReference type="Gene3D" id="3.40.50.720">
    <property type="entry name" value="NAD(P)-binding Rossmann-like Domain"/>
    <property type="match status" value="2"/>
</dbReference>
<reference evidence="4" key="1">
    <citation type="submission" date="2022-07" db="EMBL/GenBank/DDBJ databases">
        <title>Complete genome sequence of carbapenem-resistant Klebsiella spp. in Japan.</title>
        <authorList>
            <person name="Maehana S."/>
            <person name="Suzuki M."/>
            <person name="Kitasato H."/>
        </authorList>
    </citation>
    <scope>NUCLEOTIDE SEQUENCE</scope>
    <source>
        <strain evidence="4">KAM644</strain>
        <plasmid evidence="4">pKAM644_5</plasmid>
    </source>
</reference>
<dbReference type="GO" id="GO:0051287">
    <property type="term" value="F:NAD binding"/>
    <property type="evidence" value="ECO:0007669"/>
    <property type="project" value="InterPro"/>
</dbReference>
<dbReference type="Proteomes" id="UP001058353">
    <property type="component" value="Plasmid pKAM644_5"/>
</dbReference>
<evidence type="ECO:0000313" key="5">
    <source>
        <dbReference type="Proteomes" id="UP001058353"/>
    </source>
</evidence>
<organism evidence="4 5">
    <name type="scientific">Klebsiella quasipneumoniae subsp. quasipneumoniae</name>
    <dbReference type="NCBI Taxonomy" id="1667327"/>
    <lineage>
        <taxon>Bacteria</taxon>
        <taxon>Pseudomonadati</taxon>
        <taxon>Pseudomonadota</taxon>
        <taxon>Gammaproteobacteria</taxon>
        <taxon>Enterobacterales</taxon>
        <taxon>Enterobacteriaceae</taxon>
        <taxon>Klebsiella/Raoultella group</taxon>
        <taxon>Klebsiella</taxon>
        <taxon>Klebsiella pneumoniae complex</taxon>
    </lineage>
</organism>
<dbReference type="PANTHER" id="PTHR43333">
    <property type="entry name" value="2-HACID_DH_C DOMAIN-CONTAINING PROTEIN"/>
    <property type="match status" value="1"/>
</dbReference>
<dbReference type="InterPro" id="IPR029752">
    <property type="entry name" value="D-isomer_DH_CS1"/>
</dbReference>
<evidence type="ECO:0000259" key="3">
    <source>
        <dbReference type="Pfam" id="PF02826"/>
    </source>
</evidence>
<feature type="domain" description="D-isomer specific 2-hydroxyacid dehydrogenase NAD-binding" evidence="3">
    <location>
        <begin position="114"/>
        <end position="283"/>
    </location>
</feature>
<keyword evidence="2" id="KW-0520">NAD</keyword>